<evidence type="ECO:0000313" key="2">
    <source>
        <dbReference type="Proteomes" id="UP000216345"/>
    </source>
</evidence>
<dbReference type="AlphaFoldDB" id="A0A256F427"/>
<gene>
    <name evidence="1" type="ORF">CEV32_2032</name>
</gene>
<accession>A0A256F427</accession>
<dbReference type="Proteomes" id="UP000216345">
    <property type="component" value="Unassembled WGS sequence"/>
</dbReference>
<comment type="caution">
    <text evidence="1">The sequence shown here is derived from an EMBL/GenBank/DDBJ whole genome shotgun (WGS) entry which is preliminary data.</text>
</comment>
<sequence length="37" mass="4174">MRWRQLSTCALASLGISSQIVLGIFLIGWETITECLY</sequence>
<reference evidence="1 2" key="1">
    <citation type="submission" date="2017-07" db="EMBL/GenBank/DDBJ databases">
        <title>Phylogenetic study on the rhizospheric bacterium Ochrobactrum sp. A44.</title>
        <authorList>
            <person name="Krzyzanowska D.M."/>
            <person name="Ossowicki A."/>
            <person name="Rajewska M."/>
            <person name="Maciag T."/>
            <person name="Kaczynski Z."/>
            <person name="Czerwicka M."/>
            <person name="Jafra S."/>
        </authorList>
    </citation>
    <scope>NUCLEOTIDE SEQUENCE [LARGE SCALE GENOMIC DNA]</scope>
    <source>
        <strain evidence="1 2">PR17</strain>
    </source>
</reference>
<proteinExistence type="predicted"/>
<keyword evidence="2" id="KW-1185">Reference proteome</keyword>
<organism evidence="1 2">
    <name type="scientific">Brucella rhizosphaerae</name>
    <dbReference type="NCBI Taxonomy" id="571254"/>
    <lineage>
        <taxon>Bacteria</taxon>
        <taxon>Pseudomonadati</taxon>
        <taxon>Pseudomonadota</taxon>
        <taxon>Alphaproteobacteria</taxon>
        <taxon>Hyphomicrobiales</taxon>
        <taxon>Brucellaceae</taxon>
        <taxon>Brucella/Ochrobactrum group</taxon>
        <taxon>Brucella</taxon>
    </lineage>
</organism>
<protein>
    <submittedName>
        <fullName evidence="1">Putative membrane protein</fullName>
    </submittedName>
</protein>
<dbReference type="EMBL" id="NNRK01000034">
    <property type="protein sequence ID" value="OYR09602.1"/>
    <property type="molecule type" value="Genomic_DNA"/>
</dbReference>
<evidence type="ECO:0000313" key="1">
    <source>
        <dbReference type="EMBL" id="OYR09602.1"/>
    </source>
</evidence>
<name>A0A256F427_9HYPH</name>